<evidence type="ECO:0000313" key="1">
    <source>
        <dbReference type="EMBL" id="NKX52524.1"/>
    </source>
</evidence>
<sequence>MATIGAPFEPGHVVHLFEHVLDEVQSAGSARVTLGRSSFLIRRELVADLRAADLAGPIPALGRPLLVLHSPTHATVAAANAGRIFAAAAEPKSLVPLDGCDHLLTDREQAERAAGLIADWAEQHLPPH</sequence>
<dbReference type="InterPro" id="IPR029058">
    <property type="entry name" value="AB_hydrolase_fold"/>
</dbReference>
<reference evidence="1 2" key="1">
    <citation type="submission" date="2020-04" db="EMBL/GenBank/DDBJ databases">
        <authorList>
            <person name="Liu S."/>
        </authorList>
    </citation>
    <scope>NUCLEOTIDE SEQUENCE [LARGE SCALE GENOMIC DNA]</scope>
    <source>
        <strain evidence="1 2">CGMCC 1.15091</strain>
    </source>
</reference>
<dbReference type="EMBL" id="JAAZSR010000576">
    <property type="protein sequence ID" value="NKX52524.1"/>
    <property type="molecule type" value="Genomic_DNA"/>
</dbReference>
<gene>
    <name evidence="1" type="ORF">HER39_18490</name>
</gene>
<keyword evidence="2" id="KW-1185">Reference proteome</keyword>
<organism evidence="1 2">
    <name type="scientific">Arthrobacter deserti</name>
    <dbReference type="NCBI Taxonomy" id="1742687"/>
    <lineage>
        <taxon>Bacteria</taxon>
        <taxon>Bacillati</taxon>
        <taxon>Actinomycetota</taxon>
        <taxon>Actinomycetes</taxon>
        <taxon>Micrococcales</taxon>
        <taxon>Micrococcaceae</taxon>
        <taxon>Arthrobacter</taxon>
    </lineage>
</organism>
<evidence type="ECO:0008006" key="3">
    <source>
        <dbReference type="Google" id="ProtNLM"/>
    </source>
</evidence>
<dbReference type="Gene3D" id="3.40.50.1820">
    <property type="entry name" value="alpha/beta hydrolase"/>
    <property type="match status" value="1"/>
</dbReference>
<comment type="caution">
    <text evidence="1">The sequence shown here is derived from an EMBL/GenBank/DDBJ whole genome shotgun (WGS) entry which is preliminary data.</text>
</comment>
<dbReference type="Proteomes" id="UP000523795">
    <property type="component" value="Unassembled WGS sequence"/>
</dbReference>
<proteinExistence type="predicted"/>
<dbReference type="SUPFAM" id="SSF53474">
    <property type="entry name" value="alpha/beta-Hydrolases"/>
    <property type="match status" value="1"/>
</dbReference>
<protein>
    <recommendedName>
        <fullName evidence="3">Alpha/beta hydrolase</fullName>
    </recommendedName>
</protein>
<name>A0ABX1JTA0_9MICC</name>
<accession>A0ABX1JTA0</accession>
<evidence type="ECO:0000313" key="2">
    <source>
        <dbReference type="Proteomes" id="UP000523795"/>
    </source>
</evidence>